<reference evidence="2" key="1">
    <citation type="submission" date="2020-07" db="EMBL/GenBank/DDBJ databases">
        <title>Multicomponent nature underlies the extraordinary mechanical properties of spider dragline silk.</title>
        <authorList>
            <person name="Kono N."/>
            <person name="Nakamura H."/>
            <person name="Mori M."/>
            <person name="Yoshida Y."/>
            <person name="Ohtoshi R."/>
            <person name="Malay A.D."/>
            <person name="Moran D.A.P."/>
            <person name="Tomita M."/>
            <person name="Numata K."/>
            <person name="Arakawa K."/>
        </authorList>
    </citation>
    <scope>NUCLEOTIDE SEQUENCE</scope>
</reference>
<evidence type="ECO:0000256" key="1">
    <source>
        <dbReference type="SAM" id="Phobius"/>
    </source>
</evidence>
<keyword evidence="1" id="KW-1133">Transmembrane helix</keyword>
<dbReference type="EMBL" id="BMAO01010747">
    <property type="protein sequence ID" value="GFQ69200.1"/>
    <property type="molecule type" value="Genomic_DNA"/>
</dbReference>
<protein>
    <submittedName>
        <fullName evidence="2">Uncharacterized protein</fullName>
    </submittedName>
</protein>
<proteinExistence type="predicted"/>
<keyword evidence="1" id="KW-0812">Transmembrane</keyword>
<dbReference type="OrthoDB" id="10402250at2759"/>
<organism evidence="2 3">
    <name type="scientific">Trichonephila clavata</name>
    <name type="common">Joro spider</name>
    <name type="synonym">Nephila clavata</name>
    <dbReference type="NCBI Taxonomy" id="2740835"/>
    <lineage>
        <taxon>Eukaryota</taxon>
        <taxon>Metazoa</taxon>
        <taxon>Ecdysozoa</taxon>
        <taxon>Arthropoda</taxon>
        <taxon>Chelicerata</taxon>
        <taxon>Arachnida</taxon>
        <taxon>Araneae</taxon>
        <taxon>Araneomorphae</taxon>
        <taxon>Entelegynae</taxon>
        <taxon>Araneoidea</taxon>
        <taxon>Nephilidae</taxon>
        <taxon>Trichonephila</taxon>
    </lineage>
</organism>
<feature type="transmembrane region" description="Helical" evidence="1">
    <location>
        <begin position="148"/>
        <end position="169"/>
    </location>
</feature>
<comment type="caution">
    <text evidence="2">The sequence shown here is derived from an EMBL/GenBank/DDBJ whole genome shotgun (WGS) entry which is preliminary data.</text>
</comment>
<feature type="transmembrane region" description="Helical" evidence="1">
    <location>
        <begin position="111"/>
        <end position="136"/>
    </location>
</feature>
<feature type="transmembrane region" description="Helical" evidence="1">
    <location>
        <begin position="189"/>
        <end position="216"/>
    </location>
</feature>
<evidence type="ECO:0000313" key="2">
    <source>
        <dbReference type="EMBL" id="GFQ69200.1"/>
    </source>
</evidence>
<sequence>MFFGPLGKYCKCSEMSGVVITESSYDDFIKKSHFINFLFDVIDDDSLVYKLKQVKYDLKFCGYLQCIISEVFKEAESLFVSIFYLLLFMVMLIVGLQHQFARRVECLADPLLAICLIESGILGGIINVINLSYFISGTRNSYIERCKNVFQLVLFINNVLGLCHIYSIWKPEAVDINSPHYCQFNLYWVAFFTFHCSSIIYVIMLLLLLFSILYYFA</sequence>
<keyword evidence="3" id="KW-1185">Reference proteome</keyword>
<name>A0A8X6K986_TRICU</name>
<feature type="transmembrane region" description="Helical" evidence="1">
    <location>
        <begin position="78"/>
        <end position="99"/>
    </location>
</feature>
<accession>A0A8X6K986</accession>
<keyword evidence="1" id="KW-0472">Membrane</keyword>
<gene>
    <name evidence="2" type="ORF">TNCT_416781</name>
</gene>
<dbReference type="Proteomes" id="UP000887116">
    <property type="component" value="Unassembled WGS sequence"/>
</dbReference>
<dbReference type="AlphaFoldDB" id="A0A8X6K986"/>
<evidence type="ECO:0000313" key="3">
    <source>
        <dbReference type="Proteomes" id="UP000887116"/>
    </source>
</evidence>